<dbReference type="Proteomes" id="UP001239994">
    <property type="component" value="Unassembled WGS sequence"/>
</dbReference>
<evidence type="ECO:0000313" key="1">
    <source>
        <dbReference type="EMBL" id="KAK1784765.1"/>
    </source>
</evidence>
<proteinExistence type="predicted"/>
<dbReference type="AlphaFoldDB" id="A0AAD8YP42"/>
<reference evidence="1" key="1">
    <citation type="submission" date="2023-03" db="EMBL/GenBank/DDBJ databases">
        <title>Electrophorus voltai genome.</title>
        <authorList>
            <person name="Bian C."/>
        </authorList>
    </citation>
    <scope>NUCLEOTIDE SEQUENCE</scope>
    <source>
        <strain evidence="1">CB-2022</strain>
        <tissue evidence="1">Muscle</tissue>
    </source>
</reference>
<dbReference type="EMBL" id="JAROKS010000026">
    <property type="protein sequence ID" value="KAK1784765.1"/>
    <property type="molecule type" value="Genomic_DNA"/>
</dbReference>
<accession>A0AAD8YP42</accession>
<comment type="caution">
    <text evidence="1">The sequence shown here is derived from an EMBL/GenBank/DDBJ whole genome shotgun (WGS) entry which is preliminary data.</text>
</comment>
<organism evidence="1 2">
    <name type="scientific">Electrophorus voltai</name>
    <dbReference type="NCBI Taxonomy" id="2609070"/>
    <lineage>
        <taxon>Eukaryota</taxon>
        <taxon>Metazoa</taxon>
        <taxon>Chordata</taxon>
        <taxon>Craniata</taxon>
        <taxon>Vertebrata</taxon>
        <taxon>Euteleostomi</taxon>
        <taxon>Actinopterygii</taxon>
        <taxon>Neopterygii</taxon>
        <taxon>Teleostei</taxon>
        <taxon>Ostariophysi</taxon>
        <taxon>Gymnotiformes</taxon>
        <taxon>Gymnotoidei</taxon>
        <taxon>Gymnotidae</taxon>
        <taxon>Electrophorus</taxon>
    </lineage>
</organism>
<evidence type="ECO:0000313" key="2">
    <source>
        <dbReference type="Proteomes" id="UP001239994"/>
    </source>
</evidence>
<name>A0AAD8YP42_9TELE</name>
<gene>
    <name evidence="1" type="ORF">P4O66_003437</name>
</gene>
<sequence length="158" mass="16141">MTLAARVNGPMVGAGGTSPAQSGTVGLINLFVTPDFDLHACLCSSELESGARWGGAGSGTVVAPFCNAAPIEHELGDRSMQKEEATTGQRGGIWGWGGVIGAYQVLLGKYKQAPGAFVELSVGHGRGPVCSEELSSSCRAVGPIPALSQATQKDFLGH</sequence>
<protein>
    <submittedName>
        <fullName evidence="1">Uncharacterized protein</fullName>
    </submittedName>
</protein>
<keyword evidence="2" id="KW-1185">Reference proteome</keyword>